<protein>
    <recommendedName>
        <fullName evidence="3">Polyketide cyclase / dehydrase and lipid transport</fullName>
    </recommendedName>
</protein>
<keyword evidence="2" id="KW-1185">Reference proteome</keyword>
<proteinExistence type="predicted"/>
<dbReference type="AlphaFoldDB" id="A0A1G4X9Y7"/>
<dbReference type="EMBL" id="FMUH01000001">
    <property type="protein sequence ID" value="SCX38046.1"/>
    <property type="molecule type" value="Genomic_DNA"/>
</dbReference>
<evidence type="ECO:0008006" key="3">
    <source>
        <dbReference type="Google" id="ProtNLM"/>
    </source>
</evidence>
<evidence type="ECO:0000313" key="1">
    <source>
        <dbReference type="EMBL" id="SCX38046.1"/>
    </source>
</evidence>
<sequence>MSPDRWGVTPAEVARRYDADERAPDAPGRWLRGVDVEAPPAVTWRWVCQLRAAPYSYDLVDNLGRRSPRTLTPGLEHLEVGQRMAGVFRIASVRPGEQVTLAAPGGPVSRALGDVVLGYVVTPGPVGSRLLGVLRVRRLPRPVDRALCWGDLVMMRKQLRNLSELAGGH</sequence>
<reference evidence="2" key="1">
    <citation type="submission" date="2016-10" db="EMBL/GenBank/DDBJ databases">
        <authorList>
            <person name="Varghese N."/>
            <person name="Submissions S."/>
        </authorList>
    </citation>
    <scope>NUCLEOTIDE SEQUENCE [LARGE SCALE GENOMIC DNA]</scope>
    <source>
        <strain evidence="2">DSM 45722</strain>
    </source>
</reference>
<dbReference type="Proteomes" id="UP000198981">
    <property type="component" value="Unassembled WGS sequence"/>
</dbReference>
<dbReference type="STRING" id="1960309.SAMN03159343_0278"/>
<accession>A0A1G4X9Y7</accession>
<evidence type="ECO:0000313" key="2">
    <source>
        <dbReference type="Proteomes" id="UP000198981"/>
    </source>
</evidence>
<organism evidence="1 2">
    <name type="scientific">Klenkia marina</name>
    <dbReference type="NCBI Taxonomy" id="1960309"/>
    <lineage>
        <taxon>Bacteria</taxon>
        <taxon>Bacillati</taxon>
        <taxon>Actinomycetota</taxon>
        <taxon>Actinomycetes</taxon>
        <taxon>Geodermatophilales</taxon>
        <taxon>Geodermatophilaceae</taxon>
        <taxon>Klenkia</taxon>
    </lineage>
</organism>
<dbReference type="RefSeq" id="WP_092798974.1">
    <property type="nucleotide sequence ID" value="NZ_FMUH01000001.1"/>
</dbReference>
<name>A0A1G4X9Y7_9ACTN</name>
<dbReference type="OrthoDB" id="3255669at2"/>
<gene>
    <name evidence="1" type="ORF">SAMN03159343_0278</name>
</gene>